<dbReference type="SMART" id="SM00421">
    <property type="entry name" value="HTH_LUXR"/>
    <property type="match status" value="1"/>
</dbReference>
<organism evidence="2 3">
    <name type="scientific">Sphingobium fuliginis ATCC 27551</name>
    <dbReference type="NCBI Taxonomy" id="1208342"/>
    <lineage>
        <taxon>Bacteria</taxon>
        <taxon>Pseudomonadati</taxon>
        <taxon>Pseudomonadota</taxon>
        <taxon>Alphaproteobacteria</taxon>
        <taxon>Sphingomonadales</taxon>
        <taxon>Sphingomonadaceae</taxon>
        <taxon>Sphingobium</taxon>
    </lineage>
</organism>
<dbReference type="GO" id="GO:0003677">
    <property type="term" value="F:DNA binding"/>
    <property type="evidence" value="ECO:0007669"/>
    <property type="project" value="InterPro"/>
</dbReference>
<dbReference type="AlphaFoldDB" id="A0A5B8CB93"/>
<gene>
    <name evidence="2" type="ORF">FIL70_00185</name>
</gene>
<dbReference type="GO" id="GO:0006355">
    <property type="term" value="P:regulation of DNA-templated transcription"/>
    <property type="evidence" value="ECO:0007669"/>
    <property type="project" value="InterPro"/>
</dbReference>
<evidence type="ECO:0000313" key="3">
    <source>
        <dbReference type="Proteomes" id="UP000311469"/>
    </source>
</evidence>
<evidence type="ECO:0000259" key="1">
    <source>
        <dbReference type="SMART" id="SM00421"/>
    </source>
</evidence>
<dbReference type="KEGG" id="sufl:FIL70_00185"/>
<name>A0A5B8CB93_SPHSA</name>
<accession>A0A5B8CB93</accession>
<dbReference type="EMBL" id="CP041016">
    <property type="protein sequence ID" value="QDC35892.1"/>
    <property type="molecule type" value="Genomic_DNA"/>
</dbReference>
<dbReference type="Gene3D" id="1.10.10.10">
    <property type="entry name" value="Winged helix-like DNA-binding domain superfamily/Winged helix DNA-binding domain"/>
    <property type="match status" value="1"/>
</dbReference>
<dbReference type="InterPro" id="IPR016032">
    <property type="entry name" value="Sig_transdc_resp-reg_C-effctor"/>
</dbReference>
<dbReference type="InterPro" id="IPR000792">
    <property type="entry name" value="Tscrpt_reg_LuxR_C"/>
</dbReference>
<proteinExistence type="predicted"/>
<feature type="domain" description="HTH luxR-type" evidence="1">
    <location>
        <begin position="305"/>
        <end position="362"/>
    </location>
</feature>
<dbReference type="SUPFAM" id="SSF46894">
    <property type="entry name" value="C-terminal effector domain of the bipartite response regulators"/>
    <property type="match status" value="1"/>
</dbReference>
<protein>
    <submittedName>
        <fullName evidence="2">Helix-turn-helix transcriptional regulator</fullName>
    </submittedName>
</protein>
<reference evidence="2 3" key="1">
    <citation type="submission" date="2019-06" db="EMBL/GenBank/DDBJ databases">
        <title>Genome organization and adaptive potential of archetypical organophosphate degarding Sphingobium fuliginis ATCC 27551.</title>
        <authorList>
            <person name="Sarwar A."/>
            <person name="Parthasarathy S."/>
            <person name="Singh C."/>
            <person name="Siddavattam D."/>
        </authorList>
    </citation>
    <scope>NUCLEOTIDE SEQUENCE [LARGE SCALE GENOMIC DNA]</scope>
    <source>
        <strain evidence="2 3">ATCC 27551</strain>
    </source>
</reference>
<sequence length="375" mass="41530">MGTWRDRGKAVIRTEDIYDAATDDGAFDRLASTLADAVGARSGVLHWGRTPQHVAEISYSGYFTDAQMALYDEEFQDDDIWGVALDRAEAVNRVWNVEALVPTHAYEGSRIYNEWIKGMGDDTFRCLGGVIRKDGTTGHIGLHRGRTQKPFNEGEVRAMQDSIDHIGRMFAIRSKLDRANHYGRSLHATLDMVGHAVFTLRANGALIDCNQMADALLRRGDALSLRQRQLKARDPRDDEALQAAFRAATARQGGQASAIFVHRERGAPYVLSIAAVRVGMERQIVAIATDPADRDQSLASRIRSLYGLTRAEAEVAEALCQGRGLEDLSQERGVALNTVRTQIKNIYVKLDCSRQSELVARIGALPRLSGFEDME</sequence>
<dbReference type="Proteomes" id="UP000311469">
    <property type="component" value="Chromosome cSF1"/>
</dbReference>
<evidence type="ECO:0000313" key="2">
    <source>
        <dbReference type="EMBL" id="QDC35892.1"/>
    </source>
</evidence>
<dbReference type="InterPro" id="IPR036388">
    <property type="entry name" value="WH-like_DNA-bd_sf"/>
</dbReference>